<dbReference type="PROSITE" id="PS51257">
    <property type="entry name" value="PROKAR_LIPOPROTEIN"/>
    <property type="match status" value="1"/>
</dbReference>
<organism evidence="6 7">
    <name type="scientific">Dasania phycosphaerae</name>
    <dbReference type="NCBI Taxonomy" id="2950436"/>
    <lineage>
        <taxon>Bacteria</taxon>
        <taxon>Pseudomonadati</taxon>
        <taxon>Pseudomonadota</taxon>
        <taxon>Gammaproteobacteria</taxon>
        <taxon>Cellvibrionales</taxon>
        <taxon>Spongiibacteraceae</taxon>
        <taxon>Dasania</taxon>
    </lineage>
</organism>
<dbReference type="GO" id="GO:0009279">
    <property type="term" value="C:cell outer membrane"/>
    <property type="evidence" value="ECO:0007669"/>
    <property type="project" value="UniProtKB-SubCell"/>
</dbReference>
<dbReference type="AlphaFoldDB" id="A0A9J6RLX4"/>
<dbReference type="InterPro" id="IPR037066">
    <property type="entry name" value="Plug_dom_sf"/>
</dbReference>
<dbReference type="InterPro" id="IPR012910">
    <property type="entry name" value="Plug_dom"/>
</dbReference>
<proteinExistence type="predicted"/>
<dbReference type="PANTHER" id="PTHR40980">
    <property type="entry name" value="PLUG DOMAIN-CONTAINING PROTEIN"/>
    <property type="match status" value="1"/>
</dbReference>
<feature type="signal peptide" evidence="4">
    <location>
        <begin position="1"/>
        <end position="23"/>
    </location>
</feature>
<dbReference type="Gene3D" id="2.60.40.1120">
    <property type="entry name" value="Carboxypeptidase-like, regulatory domain"/>
    <property type="match status" value="1"/>
</dbReference>
<keyword evidence="7" id="KW-1185">Reference proteome</keyword>
<gene>
    <name evidence="6" type="ORF">O0V09_07240</name>
</gene>
<dbReference type="RefSeq" id="WP_258331143.1">
    <property type="nucleotide sequence ID" value="NZ_JAPTGG010000005.1"/>
</dbReference>
<protein>
    <submittedName>
        <fullName evidence="6">TonB-dependent receptor</fullName>
    </submittedName>
</protein>
<dbReference type="InterPro" id="IPR008969">
    <property type="entry name" value="CarboxyPept-like_regulatory"/>
</dbReference>
<evidence type="ECO:0000313" key="6">
    <source>
        <dbReference type="EMBL" id="MCZ0864989.1"/>
    </source>
</evidence>
<dbReference type="Pfam" id="PF07715">
    <property type="entry name" value="Plug"/>
    <property type="match status" value="1"/>
</dbReference>
<sequence>MKRSIVSYLSAAAVSCSAAWAYADDELVIQVNDASGEVTTLAAKVDGGDSQPISGNGTVSFDLSAGGHSVQLLRNGEVVHSFRFDSANGQLTDINIALASGAKPKVAIESYSKNETAGQKLKAAKGGLQGVVSSNGQAVVGAMVTVVGEKYSATTNAYGEYELQLPRGIYELEISHPDLGSQHVKDYRVVANVTKGSDFRLRGSDKAIEEVVVLAKVNVSAFEDSERYSSNVVDTMGMEQLARFGDSDVAASVVRVPSVTVQDSRFVFIRGLGGRYITTTLNGATLPSTDPSKRTVPLDLFPSNIVEQLSVRKTFVASMPGESTGGNLVINTRSLSEEDSGKLSFTMGYVDGLTGKSAYVDPHSGDYDALGWDDGTRDAPGMVVGIADALRYSEFLNQEAKNNLGRIAGLELLDNWDLAKDTANPDVSLSINYGDIYYIDSADAELSAFAALNYKNEWKKKDKGVRRTYGGGDSSEVEDNFSFEEFSNDIDVSGLVSLGLNIGESTYQSNTIVSRVTEESVRLTEGYDSDSLQETIRWSIEWQEREFLSQQFRGQHVFGDNEQLSNEWQVTFSRATRDAPDRREVRFDLEGTDNVYNLQVPNLTRRYDELTDDNIDISSKFDLLIESVGDIESTVSAGFQVITRERESESNTYGFTGGQTAIDDNAPNLQVSDVINAGNVTGDTSTGYTFQDKTVASDSYDAEMDLNSLFVSYDALINSEYQVVLGARYEDYEQQTETYALEGDQAQVESLLEDDVILPSLAFNWFFEEDQQLRIAISETVSRPDFKETANATFYDNEFDFRVRGNPNLEVSKVTNFDARWEKYWSDDESISLALFYKDLSDPIERIVLPASGTAGNSRTFQNSDSAEIYGIEFDGRKVFPLDKSYVQSLFVSVNASWIDSEVELGSGETRELQGQPEYTFNLVVGYDDIEKGHELTLLANQNGQTIVDVGISGLPDIVEEPRFDLNLNYKYQFSDDLSFKAKLKNLLNSEVEFTQGGKVFQRYERGVQVQAGFDWNF</sequence>
<evidence type="ECO:0000256" key="2">
    <source>
        <dbReference type="ARBA" id="ARBA00023136"/>
    </source>
</evidence>
<keyword evidence="2" id="KW-0472">Membrane</keyword>
<dbReference type="InterPro" id="IPR036942">
    <property type="entry name" value="Beta-barrel_TonB_sf"/>
</dbReference>
<dbReference type="Proteomes" id="UP001069090">
    <property type="component" value="Unassembled WGS sequence"/>
</dbReference>
<feature type="domain" description="TonB-dependent receptor plug" evidence="5">
    <location>
        <begin position="229"/>
        <end position="324"/>
    </location>
</feature>
<comment type="caution">
    <text evidence="6">The sequence shown here is derived from an EMBL/GenBank/DDBJ whole genome shotgun (WGS) entry which is preliminary data.</text>
</comment>
<dbReference type="Gene3D" id="2.170.130.10">
    <property type="entry name" value="TonB-dependent receptor, plug domain"/>
    <property type="match status" value="1"/>
</dbReference>
<keyword evidence="6" id="KW-0675">Receptor</keyword>
<evidence type="ECO:0000256" key="1">
    <source>
        <dbReference type="ARBA" id="ARBA00004442"/>
    </source>
</evidence>
<evidence type="ECO:0000259" key="5">
    <source>
        <dbReference type="Pfam" id="PF07715"/>
    </source>
</evidence>
<evidence type="ECO:0000256" key="4">
    <source>
        <dbReference type="SAM" id="SignalP"/>
    </source>
</evidence>
<dbReference type="PANTHER" id="PTHR40980:SF5">
    <property type="entry name" value="TONB-DEPENDENT RECEPTOR"/>
    <property type="match status" value="1"/>
</dbReference>
<keyword evidence="3" id="KW-0998">Cell outer membrane</keyword>
<name>A0A9J6RLX4_9GAMM</name>
<evidence type="ECO:0000256" key="3">
    <source>
        <dbReference type="ARBA" id="ARBA00023237"/>
    </source>
</evidence>
<dbReference type="EMBL" id="JAPTGG010000005">
    <property type="protein sequence ID" value="MCZ0864989.1"/>
    <property type="molecule type" value="Genomic_DNA"/>
</dbReference>
<dbReference type="Pfam" id="PF13620">
    <property type="entry name" value="CarboxypepD_reg"/>
    <property type="match status" value="1"/>
</dbReference>
<dbReference type="Gene3D" id="2.40.170.20">
    <property type="entry name" value="TonB-dependent receptor, beta-barrel domain"/>
    <property type="match status" value="1"/>
</dbReference>
<dbReference type="SUPFAM" id="SSF49464">
    <property type="entry name" value="Carboxypeptidase regulatory domain-like"/>
    <property type="match status" value="1"/>
</dbReference>
<accession>A0A9J6RLX4</accession>
<dbReference type="SUPFAM" id="SSF56935">
    <property type="entry name" value="Porins"/>
    <property type="match status" value="1"/>
</dbReference>
<evidence type="ECO:0000313" key="7">
    <source>
        <dbReference type="Proteomes" id="UP001069090"/>
    </source>
</evidence>
<reference evidence="6 7" key="1">
    <citation type="submission" date="2022-12" db="EMBL/GenBank/DDBJ databases">
        <title>Dasania phycosphaerae sp. nov., isolated from particulate material of the south coast of Korea.</title>
        <authorList>
            <person name="Jiang Y."/>
        </authorList>
    </citation>
    <scope>NUCLEOTIDE SEQUENCE [LARGE SCALE GENOMIC DNA]</scope>
    <source>
        <strain evidence="6 7">GY-19</strain>
    </source>
</reference>
<keyword evidence="4" id="KW-0732">Signal</keyword>
<feature type="chain" id="PRO_5039936296" evidence="4">
    <location>
        <begin position="24"/>
        <end position="1018"/>
    </location>
</feature>
<comment type="subcellular location">
    <subcellularLocation>
        <location evidence="1">Cell outer membrane</location>
    </subcellularLocation>
</comment>